<comment type="caution">
    <text evidence="1">The sequence shown here is derived from an EMBL/GenBank/DDBJ whole genome shotgun (WGS) entry which is preliminary data.</text>
</comment>
<organism evidence="1 2">
    <name type="scientific">Catenuloplanes nepalensis</name>
    <dbReference type="NCBI Taxonomy" id="587533"/>
    <lineage>
        <taxon>Bacteria</taxon>
        <taxon>Bacillati</taxon>
        <taxon>Actinomycetota</taxon>
        <taxon>Actinomycetes</taxon>
        <taxon>Micromonosporales</taxon>
        <taxon>Micromonosporaceae</taxon>
        <taxon>Catenuloplanes</taxon>
    </lineage>
</organism>
<dbReference type="Proteomes" id="UP001240984">
    <property type="component" value="Unassembled WGS sequence"/>
</dbReference>
<evidence type="ECO:0000313" key="2">
    <source>
        <dbReference type="Proteomes" id="UP001240984"/>
    </source>
</evidence>
<dbReference type="EMBL" id="JAUSRA010000001">
    <property type="protein sequence ID" value="MDP9795263.1"/>
    <property type="molecule type" value="Genomic_DNA"/>
</dbReference>
<keyword evidence="2" id="KW-1185">Reference proteome</keyword>
<evidence type="ECO:0008006" key="3">
    <source>
        <dbReference type="Google" id="ProtNLM"/>
    </source>
</evidence>
<protein>
    <recommendedName>
        <fullName evidence="3">Antitoxin</fullName>
    </recommendedName>
</protein>
<dbReference type="RefSeq" id="WP_306830926.1">
    <property type="nucleotide sequence ID" value="NZ_JAUSRA010000001.1"/>
</dbReference>
<proteinExistence type="predicted"/>
<gene>
    <name evidence="1" type="ORF">J2S43_003775</name>
</gene>
<evidence type="ECO:0000313" key="1">
    <source>
        <dbReference type="EMBL" id="MDP9795263.1"/>
    </source>
</evidence>
<accession>A0ABT9MUY5</accession>
<name>A0ABT9MUY5_9ACTN</name>
<sequence length="76" mass="8182">MRDDLLRIAAEDFGGTTASDTIRRLIDEHWATQAVAAMDAFRASDPQGWADYVGSADAADRSLAPSLADDPWDEAA</sequence>
<reference evidence="1 2" key="1">
    <citation type="submission" date="2023-07" db="EMBL/GenBank/DDBJ databases">
        <title>Sequencing the genomes of 1000 actinobacteria strains.</title>
        <authorList>
            <person name="Klenk H.-P."/>
        </authorList>
    </citation>
    <scope>NUCLEOTIDE SEQUENCE [LARGE SCALE GENOMIC DNA]</scope>
    <source>
        <strain evidence="1 2">DSM 44710</strain>
    </source>
</reference>